<feature type="domain" description="TF-B3" evidence="7">
    <location>
        <begin position="170"/>
        <end position="264"/>
    </location>
</feature>
<keyword evidence="4" id="KW-0804">Transcription</keyword>
<reference evidence="8" key="1">
    <citation type="submission" date="2020-01" db="EMBL/GenBank/DDBJ databases">
        <authorList>
            <person name="Mishra B."/>
        </authorList>
    </citation>
    <scope>NUCLEOTIDE SEQUENCE [LARGE SCALE GENOMIC DNA]</scope>
</reference>
<evidence type="ECO:0000259" key="7">
    <source>
        <dbReference type="PROSITE" id="PS50863"/>
    </source>
</evidence>
<evidence type="ECO:0000313" key="8">
    <source>
        <dbReference type="EMBL" id="CAA7061419.1"/>
    </source>
</evidence>
<dbReference type="SUPFAM" id="SSF101936">
    <property type="entry name" value="DNA-binding pseudobarrel domain"/>
    <property type="match status" value="2"/>
</dbReference>
<name>A0A6D2L9P2_9BRAS</name>
<dbReference type="SMART" id="SM01019">
    <property type="entry name" value="B3"/>
    <property type="match status" value="2"/>
</dbReference>
<dbReference type="CDD" id="cd10017">
    <property type="entry name" value="B3_DNA"/>
    <property type="match status" value="2"/>
</dbReference>
<dbReference type="EMBL" id="CACVBM020001873">
    <property type="protein sequence ID" value="CAA7061419.1"/>
    <property type="molecule type" value="Genomic_DNA"/>
</dbReference>
<feature type="region of interest" description="Disordered" evidence="6">
    <location>
        <begin position="125"/>
        <end position="166"/>
    </location>
</feature>
<evidence type="ECO:0000256" key="2">
    <source>
        <dbReference type="ARBA" id="ARBA00023015"/>
    </source>
</evidence>
<evidence type="ECO:0000256" key="3">
    <source>
        <dbReference type="ARBA" id="ARBA00023125"/>
    </source>
</evidence>
<keyword evidence="5" id="KW-0539">Nucleus</keyword>
<organism evidence="8 9">
    <name type="scientific">Microthlaspi erraticum</name>
    <dbReference type="NCBI Taxonomy" id="1685480"/>
    <lineage>
        <taxon>Eukaryota</taxon>
        <taxon>Viridiplantae</taxon>
        <taxon>Streptophyta</taxon>
        <taxon>Embryophyta</taxon>
        <taxon>Tracheophyta</taxon>
        <taxon>Spermatophyta</taxon>
        <taxon>Magnoliopsida</taxon>
        <taxon>eudicotyledons</taxon>
        <taxon>Gunneridae</taxon>
        <taxon>Pentapetalae</taxon>
        <taxon>rosids</taxon>
        <taxon>malvids</taxon>
        <taxon>Brassicales</taxon>
        <taxon>Brassicaceae</taxon>
        <taxon>Coluteocarpeae</taxon>
        <taxon>Microthlaspi</taxon>
    </lineage>
</organism>
<dbReference type="GO" id="GO:0005634">
    <property type="term" value="C:nucleus"/>
    <property type="evidence" value="ECO:0007669"/>
    <property type="project" value="UniProtKB-SubCell"/>
</dbReference>
<keyword evidence="3" id="KW-0238">DNA-binding</keyword>
<evidence type="ECO:0000256" key="1">
    <source>
        <dbReference type="ARBA" id="ARBA00004123"/>
    </source>
</evidence>
<evidence type="ECO:0000256" key="6">
    <source>
        <dbReference type="SAM" id="MobiDB-lite"/>
    </source>
</evidence>
<dbReference type="PROSITE" id="PS50863">
    <property type="entry name" value="B3"/>
    <property type="match status" value="2"/>
</dbReference>
<keyword evidence="9" id="KW-1185">Reference proteome</keyword>
<evidence type="ECO:0000313" key="9">
    <source>
        <dbReference type="Proteomes" id="UP000467841"/>
    </source>
</evidence>
<dbReference type="Gene3D" id="2.40.330.10">
    <property type="entry name" value="DNA-binding pseudobarrel domain"/>
    <property type="match status" value="2"/>
</dbReference>
<evidence type="ECO:0000256" key="4">
    <source>
        <dbReference type="ARBA" id="ARBA00023163"/>
    </source>
</evidence>
<dbReference type="InterPro" id="IPR015300">
    <property type="entry name" value="DNA-bd_pseudobarrel_sf"/>
</dbReference>
<gene>
    <name evidence="8" type="ORF">MERR_LOCUS48655</name>
</gene>
<accession>A0A6D2L9P2</accession>
<comment type="caution">
    <text evidence="8">The sequence shown here is derived from an EMBL/GenBank/DDBJ whole genome shotgun (WGS) entry which is preliminary data.</text>
</comment>
<dbReference type="Proteomes" id="UP000467841">
    <property type="component" value="Unassembled WGS sequence"/>
</dbReference>
<proteinExistence type="predicted"/>
<dbReference type="AlphaFoldDB" id="A0A6D2L9P2"/>
<feature type="domain" description="TF-B3" evidence="7">
    <location>
        <begin position="1"/>
        <end position="80"/>
    </location>
</feature>
<dbReference type="InterPro" id="IPR003340">
    <property type="entry name" value="B3_DNA-bd"/>
</dbReference>
<feature type="compositionally biased region" description="Basic residues" evidence="6">
    <location>
        <begin position="147"/>
        <end position="156"/>
    </location>
</feature>
<sequence>MIPPHLIRSIPDSSTSFKMVLKVAWGSSWPIKISKNPSFHYMEKFGWDQFVRDNALGNNEFITFTHKGNMCFSVNIYQIDCKEILKPIKFATIASSSSGRNKREQEKKEEIVSSSESIYPFHKTAESTGRRQGLSLGKKKSEETDKSKKKKKRKVKTVCNDSKAGTSSRVPEFTLTIKKSYLLFLGVPKKFAEMHMPRESKVFKIHHSKGKKTWEATYVVSDVQSRFSAGWIRLAKELGLVVGDVCTFTLVKPTEMVLSVSKNRTP</sequence>
<protein>
    <recommendedName>
        <fullName evidence="7">TF-B3 domain-containing protein</fullName>
    </recommendedName>
</protein>
<evidence type="ECO:0000256" key="5">
    <source>
        <dbReference type="ARBA" id="ARBA00023242"/>
    </source>
</evidence>
<dbReference type="PANTHER" id="PTHR31391:SF4">
    <property type="entry name" value="B3 DOMAIN-CONTAINING PROTEIN OS03G0184500"/>
    <property type="match status" value="1"/>
</dbReference>
<dbReference type="PANTHER" id="PTHR31391">
    <property type="entry name" value="B3 DOMAIN-CONTAINING PROTEIN OS11G0197600-RELATED"/>
    <property type="match status" value="1"/>
</dbReference>
<dbReference type="InterPro" id="IPR044837">
    <property type="entry name" value="REM16-like"/>
</dbReference>
<keyword evidence="2" id="KW-0805">Transcription regulation</keyword>
<comment type="subcellular location">
    <subcellularLocation>
        <location evidence="1">Nucleus</location>
    </subcellularLocation>
</comment>
<dbReference type="OrthoDB" id="1666376at2759"/>
<dbReference type="GO" id="GO:0003677">
    <property type="term" value="F:DNA binding"/>
    <property type="evidence" value="ECO:0007669"/>
    <property type="project" value="UniProtKB-KW"/>
</dbReference>
<dbReference type="Pfam" id="PF02362">
    <property type="entry name" value="B3"/>
    <property type="match status" value="2"/>
</dbReference>